<feature type="transmembrane region" description="Helical" evidence="2">
    <location>
        <begin position="46"/>
        <end position="69"/>
    </location>
</feature>
<reference evidence="3 4" key="1">
    <citation type="submission" date="2016-03" db="EMBL/GenBank/DDBJ databases">
        <authorList>
            <consortium name="Pathogen Informatics"/>
        </authorList>
    </citation>
    <scope>NUCLEOTIDE SEQUENCE [LARGE SCALE GENOMIC DNA]</scope>
    <source>
        <strain evidence="3 4">NCTC13364</strain>
    </source>
</reference>
<name>A0A157LCA6_9BORD</name>
<keyword evidence="2" id="KW-1133">Transmembrane helix</keyword>
<feature type="region of interest" description="Disordered" evidence="1">
    <location>
        <begin position="1"/>
        <end position="40"/>
    </location>
</feature>
<keyword evidence="2" id="KW-0472">Membrane</keyword>
<accession>A0A157LCA6</accession>
<proteinExistence type="predicted"/>
<sequence>MGNRHQSPSSRAKGLRSAGSRADGSRNAGRQSAGHPRTVRRGVRSVAALLAAGGVALALVGGTALATAWRTGDDGLADRLPESVQRWLETLARQPDWRARPLGPVLQQARARGTLVVAVRAYPRPAPPGSQPPSEPDDYDAALARYLADTLDVPLRLVNLPATDEKRGALEALTRPRADLILAGTRYGMPAGNDTPVSGGGAIATEYVTGRAALLALRGAADAWQAAASPAGRNVLARRSVCVQQGSPYADSLQATYQARPRAYPSSVHAAYAFMSGECEVLAEDEAVLQRLLAREEWRFYRRLPIDIVPDARQPQIVLAQADPVSARYVDQAVRYWKASGALRQARAQRVGQVNLEVTALQDGLVCHS</sequence>
<evidence type="ECO:0000256" key="1">
    <source>
        <dbReference type="SAM" id="MobiDB-lite"/>
    </source>
</evidence>
<gene>
    <name evidence="3" type="ORF">SAMEA1982600_00677</name>
</gene>
<dbReference type="Gene3D" id="3.40.190.10">
    <property type="entry name" value="Periplasmic binding protein-like II"/>
    <property type="match status" value="2"/>
</dbReference>
<evidence type="ECO:0000256" key="2">
    <source>
        <dbReference type="SAM" id="Phobius"/>
    </source>
</evidence>
<evidence type="ECO:0000313" key="4">
    <source>
        <dbReference type="Proteomes" id="UP000077037"/>
    </source>
</evidence>
<organism evidence="3 4">
    <name type="scientific">Bordetella ansorpii</name>
    <dbReference type="NCBI Taxonomy" id="288768"/>
    <lineage>
        <taxon>Bacteria</taxon>
        <taxon>Pseudomonadati</taxon>
        <taxon>Pseudomonadota</taxon>
        <taxon>Betaproteobacteria</taxon>
        <taxon>Burkholderiales</taxon>
        <taxon>Alcaligenaceae</taxon>
        <taxon>Bordetella</taxon>
    </lineage>
</organism>
<feature type="compositionally biased region" description="Polar residues" evidence="1">
    <location>
        <begin position="1"/>
        <end position="10"/>
    </location>
</feature>
<protein>
    <submittedName>
        <fullName evidence="3">ABC transporter substrate-binding protein</fullName>
    </submittedName>
</protein>
<dbReference type="Proteomes" id="UP000077037">
    <property type="component" value="Unassembled WGS sequence"/>
</dbReference>
<keyword evidence="2" id="KW-0812">Transmembrane</keyword>
<dbReference type="EMBL" id="FKBS01000007">
    <property type="protein sequence ID" value="SAH94307.1"/>
    <property type="molecule type" value="Genomic_DNA"/>
</dbReference>
<dbReference type="AlphaFoldDB" id="A0A157LCA6"/>
<evidence type="ECO:0000313" key="3">
    <source>
        <dbReference type="EMBL" id="SAH94307.1"/>
    </source>
</evidence>
<dbReference type="SUPFAM" id="SSF53850">
    <property type="entry name" value="Periplasmic binding protein-like II"/>
    <property type="match status" value="1"/>
</dbReference>